<feature type="repeat" description="PPR" evidence="2">
    <location>
        <begin position="320"/>
        <end position="354"/>
    </location>
</feature>
<dbReference type="FunFam" id="1.25.40.10:FF:000184">
    <property type="entry name" value="Pentatricopeptide repeat-containing protein, chloroplastic"/>
    <property type="match status" value="1"/>
</dbReference>
<gene>
    <name evidence="3" type="ORF">M5K25_018064</name>
</gene>
<sequence>MKIGIGLQEARFKRKHLREFTQFSTTTRCREEHREENGISLRSAMANSSFPNLIFINQLLPILKKPRKLSQILQIHAQCITNSLLLQRSFASRLLFALSQLPSPSSSKSTASYAELIFLQIQSPNSFLWNTIIKIHAQSSKPCKAIHFFIQMRRNGVDFDEYTYPFVLSACSSIPGLDQGIAIHGELLKRGVEADLFVRNCLITLYCRNGEISLARKAFDGFEAKDLVSWNSMMAGYAGCGQIVDAQKLFDEMPDRDNFSWAILIDGYGKRIGNIERAQLLFDELHSKDIVIWNSIINCYAGAGNMSMARELFDKMPKRNVISWSILIDGHVRHGDPKEALSLFQQMLRHGTKPDRVAALGAITSCSQLGALDQGCWVHSYLKKNQILLDDIILTSLIDMYMKCGSLEVARRLFEKLNNISVVAWNVMIVGLGINGHEIEAVEVYHRMEREGAFMDDLTFLGVLTACTHGGLVSEAMRIFSRMKNDFMIEPKLEHYGCLVDLIGRAGRLNEAFGIIKTMPMEPTSTLWGSLLAACRTHRCVELAELSVKKLVSLGADDCGVYVLMSNIYADKGMWDDVWRIRRLISERGMNKEIGRSVVEVDGIVQEFVSGDCSQHLREKIYEVIWSLSLALDWSS</sequence>
<evidence type="ECO:0000256" key="1">
    <source>
        <dbReference type="ARBA" id="ARBA00022737"/>
    </source>
</evidence>
<dbReference type="InterPro" id="IPR046848">
    <property type="entry name" value="E_motif"/>
</dbReference>
<dbReference type="PROSITE" id="PS51375">
    <property type="entry name" value="PPR"/>
    <property type="match status" value="5"/>
</dbReference>
<organism evidence="3 4">
    <name type="scientific">Dendrobium thyrsiflorum</name>
    <name type="common">Pinecone-like raceme dendrobium</name>
    <name type="synonym">Orchid</name>
    <dbReference type="NCBI Taxonomy" id="117978"/>
    <lineage>
        <taxon>Eukaryota</taxon>
        <taxon>Viridiplantae</taxon>
        <taxon>Streptophyta</taxon>
        <taxon>Embryophyta</taxon>
        <taxon>Tracheophyta</taxon>
        <taxon>Spermatophyta</taxon>
        <taxon>Magnoliopsida</taxon>
        <taxon>Liliopsida</taxon>
        <taxon>Asparagales</taxon>
        <taxon>Orchidaceae</taxon>
        <taxon>Epidendroideae</taxon>
        <taxon>Malaxideae</taxon>
        <taxon>Dendrobiinae</taxon>
        <taxon>Dendrobium</taxon>
    </lineage>
</organism>
<dbReference type="Gene3D" id="1.25.40.10">
    <property type="entry name" value="Tetratricopeptide repeat domain"/>
    <property type="match status" value="4"/>
</dbReference>
<dbReference type="InterPro" id="IPR002885">
    <property type="entry name" value="PPR_rpt"/>
</dbReference>
<dbReference type="Pfam" id="PF13041">
    <property type="entry name" value="PPR_2"/>
    <property type="match status" value="3"/>
</dbReference>
<dbReference type="InterPro" id="IPR046960">
    <property type="entry name" value="PPR_At4g14850-like_plant"/>
</dbReference>
<comment type="caution">
    <text evidence="3">The sequence shown here is derived from an EMBL/GenBank/DDBJ whole genome shotgun (WGS) entry which is preliminary data.</text>
</comment>
<dbReference type="InterPro" id="IPR011990">
    <property type="entry name" value="TPR-like_helical_dom_sf"/>
</dbReference>
<dbReference type="PANTHER" id="PTHR47926:SF499">
    <property type="entry name" value="PENTATRICOPEPTIDE REPEAT-CONTAINING PROTEIN"/>
    <property type="match status" value="1"/>
</dbReference>
<feature type="repeat" description="PPR" evidence="2">
    <location>
        <begin position="289"/>
        <end position="319"/>
    </location>
</feature>
<evidence type="ECO:0008006" key="5">
    <source>
        <dbReference type="Google" id="ProtNLM"/>
    </source>
</evidence>
<evidence type="ECO:0000256" key="2">
    <source>
        <dbReference type="PROSITE-ProRule" id="PRU00708"/>
    </source>
</evidence>
<dbReference type="PANTHER" id="PTHR47926">
    <property type="entry name" value="PENTATRICOPEPTIDE REPEAT-CONTAINING PROTEIN"/>
    <property type="match status" value="1"/>
</dbReference>
<evidence type="ECO:0000313" key="3">
    <source>
        <dbReference type="EMBL" id="KAL0912113.1"/>
    </source>
</evidence>
<name>A0ABD0UHH4_DENTH</name>
<feature type="repeat" description="PPR" evidence="2">
    <location>
        <begin position="421"/>
        <end position="455"/>
    </location>
</feature>
<dbReference type="Proteomes" id="UP001552299">
    <property type="component" value="Unassembled WGS sequence"/>
</dbReference>
<dbReference type="SUPFAM" id="SSF48452">
    <property type="entry name" value="TPR-like"/>
    <property type="match status" value="1"/>
</dbReference>
<dbReference type="NCBIfam" id="TIGR00756">
    <property type="entry name" value="PPR"/>
    <property type="match status" value="4"/>
</dbReference>
<accession>A0ABD0UHH4</accession>
<keyword evidence="1" id="KW-0677">Repeat</keyword>
<reference evidence="3 4" key="1">
    <citation type="journal article" date="2024" name="Plant Biotechnol. J.">
        <title>Dendrobium thyrsiflorum genome and its molecular insights into genes involved in important horticultural traits.</title>
        <authorList>
            <person name="Chen B."/>
            <person name="Wang J.Y."/>
            <person name="Zheng P.J."/>
            <person name="Li K.L."/>
            <person name="Liang Y.M."/>
            <person name="Chen X.F."/>
            <person name="Zhang C."/>
            <person name="Zhao X."/>
            <person name="He X."/>
            <person name="Zhang G.Q."/>
            <person name="Liu Z.J."/>
            <person name="Xu Q."/>
        </authorList>
    </citation>
    <scope>NUCLEOTIDE SEQUENCE [LARGE SCALE GENOMIC DNA]</scope>
    <source>
        <strain evidence="3">GZMU011</strain>
    </source>
</reference>
<dbReference type="EMBL" id="JANQDX010000014">
    <property type="protein sequence ID" value="KAL0912113.1"/>
    <property type="molecule type" value="Genomic_DNA"/>
</dbReference>
<dbReference type="AlphaFoldDB" id="A0ABD0UHH4"/>
<keyword evidence="4" id="KW-1185">Reference proteome</keyword>
<dbReference type="Pfam" id="PF20431">
    <property type="entry name" value="E_motif"/>
    <property type="match status" value="1"/>
</dbReference>
<dbReference type="Pfam" id="PF01535">
    <property type="entry name" value="PPR"/>
    <property type="match status" value="4"/>
</dbReference>
<proteinExistence type="predicted"/>
<feature type="repeat" description="PPR" evidence="2">
    <location>
        <begin position="226"/>
        <end position="260"/>
    </location>
</feature>
<protein>
    <recommendedName>
        <fullName evidence="5">Chlororespiratory reduction 4</fullName>
    </recommendedName>
</protein>
<evidence type="ECO:0000313" key="4">
    <source>
        <dbReference type="Proteomes" id="UP001552299"/>
    </source>
</evidence>
<feature type="repeat" description="PPR" evidence="2">
    <location>
        <begin position="125"/>
        <end position="159"/>
    </location>
</feature>